<organism evidence="3 4">
    <name type="scientific">Saccharothrix espanaensis (strain ATCC 51144 / DSM 44229 / JCM 9112 / NBRC 15066 / NRRL 15764)</name>
    <dbReference type="NCBI Taxonomy" id="1179773"/>
    <lineage>
        <taxon>Bacteria</taxon>
        <taxon>Bacillati</taxon>
        <taxon>Actinomycetota</taxon>
        <taxon>Actinomycetes</taxon>
        <taxon>Pseudonocardiales</taxon>
        <taxon>Pseudonocardiaceae</taxon>
        <taxon>Saccharothrix</taxon>
    </lineage>
</organism>
<sequence>MTSMESADRSAYADESVPVDERHRAAARDLELKVDSLRAARGARRLHYVWLLSSVVAVLLLGYSGILAFWQSDPNTLRVFGLVAVVVSTVAASTVLIKKRPELVDLNFEARQLLHVKHSLASRVPVESVEALRIYRESSLDLVEQFRKNATRNRGVHNSFQGFVIAGSIVGSTMTALVGELPDIRWYATVITALVSISAGLTGYFKFRERGYNEQSTADDIERNYNAVQFRIGEYQIVDGIDDQDGEEAEMGRLRKYAENVEKLKEEQRKRELQLEQSPGATDGRS</sequence>
<dbReference type="Proteomes" id="UP000006281">
    <property type="component" value="Chromosome"/>
</dbReference>
<feature type="transmembrane region" description="Helical" evidence="2">
    <location>
        <begin position="48"/>
        <end position="70"/>
    </location>
</feature>
<reference evidence="3 4" key="1">
    <citation type="journal article" date="2012" name="BMC Genomics">
        <title>Complete genome sequence of Saccharothrix espanaensis DSM 44229T and comparison to the other completely sequenced Pseudonocardiaceae.</title>
        <authorList>
            <person name="Strobel T."/>
            <person name="Al-Dilaimi A."/>
            <person name="Blom J."/>
            <person name="Gessner A."/>
            <person name="Kalinowski J."/>
            <person name="Luzhetska M."/>
            <person name="Puhler A."/>
            <person name="Szczepanowski R."/>
            <person name="Bechthold A."/>
            <person name="Ruckert C."/>
        </authorList>
    </citation>
    <scope>NUCLEOTIDE SEQUENCE [LARGE SCALE GENOMIC DNA]</scope>
    <source>
        <strain evidence="4">ATCC 51144 / DSM 44229 / JCM 9112 / NBRC 15066 / NRRL 15764</strain>
    </source>
</reference>
<name>K0KEQ3_SACES</name>
<evidence type="ECO:0000313" key="3">
    <source>
        <dbReference type="EMBL" id="CCH35003.1"/>
    </source>
</evidence>
<evidence type="ECO:0000256" key="2">
    <source>
        <dbReference type="SAM" id="Phobius"/>
    </source>
</evidence>
<dbReference type="AlphaFoldDB" id="K0KEQ3"/>
<protein>
    <submittedName>
        <fullName evidence="3">Uncharacterized protein</fullName>
    </submittedName>
</protein>
<keyword evidence="1" id="KW-0175">Coiled coil</keyword>
<accession>K0KEQ3</accession>
<dbReference type="OrthoDB" id="3684311at2"/>
<feature type="transmembrane region" description="Helical" evidence="2">
    <location>
        <begin position="160"/>
        <end position="178"/>
    </location>
</feature>
<dbReference type="KEGG" id="sesp:BN6_77830"/>
<keyword evidence="2" id="KW-0812">Transmembrane</keyword>
<keyword evidence="4" id="KW-1185">Reference proteome</keyword>
<keyword evidence="2" id="KW-1133">Transmembrane helix</keyword>
<feature type="coiled-coil region" evidence="1">
    <location>
        <begin position="247"/>
        <end position="278"/>
    </location>
</feature>
<keyword evidence="2" id="KW-0472">Membrane</keyword>
<dbReference type="NCBIfam" id="NF033634">
    <property type="entry name" value="SLATT_1"/>
    <property type="match status" value="1"/>
</dbReference>
<evidence type="ECO:0000256" key="1">
    <source>
        <dbReference type="SAM" id="Coils"/>
    </source>
</evidence>
<feature type="transmembrane region" description="Helical" evidence="2">
    <location>
        <begin position="184"/>
        <end position="205"/>
    </location>
</feature>
<proteinExistence type="predicted"/>
<dbReference type="HOGENOM" id="CLU_972828_0_0_11"/>
<dbReference type="eggNOG" id="ENOG50332GB">
    <property type="taxonomic scope" value="Bacteria"/>
</dbReference>
<gene>
    <name evidence="3" type="ordered locus">BN6_77830</name>
</gene>
<feature type="transmembrane region" description="Helical" evidence="2">
    <location>
        <begin position="76"/>
        <end position="97"/>
    </location>
</feature>
<evidence type="ECO:0000313" key="4">
    <source>
        <dbReference type="Proteomes" id="UP000006281"/>
    </source>
</evidence>
<dbReference type="EMBL" id="HE804045">
    <property type="protein sequence ID" value="CCH35003.1"/>
    <property type="molecule type" value="Genomic_DNA"/>
</dbReference>